<keyword evidence="1" id="KW-1133">Transmembrane helix</keyword>
<sequence>MDYVLLTILIAQPIDSLSLVCDSAGRKRWGLLNVKTEVAMKNENDVSLANMEALARKGFLEYQKAEGVVRAVLFTVMGSAAFAVLVGIANDLHAPRLQLIGIVGLALTLGICGLWIITANRRALAKFKKEKPSLAPYVT</sequence>
<organism evidence="2 3">
    <name type="scientific">Candidatus Giovannonibacteria bacterium GW2011_GWA2_53_7</name>
    <dbReference type="NCBI Taxonomy" id="1618650"/>
    <lineage>
        <taxon>Bacteria</taxon>
        <taxon>Candidatus Giovannoniibacteriota</taxon>
    </lineage>
</organism>
<comment type="caution">
    <text evidence="2">The sequence shown here is derived from an EMBL/GenBank/DDBJ whole genome shotgun (WGS) entry which is preliminary data.</text>
</comment>
<gene>
    <name evidence="2" type="ORF">UY81_C0080G0001</name>
</gene>
<evidence type="ECO:0000313" key="3">
    <source>
        <dbReference type="Proteomes" id="UP000034290"/>
    </source>
</evidence>
<proteinExistence type="predicted"/>
<dbReference type="EMBL" id="LCRM01000080">
    <property type="protein sequence ID" value="KKW34039.1"/>
    <property type="molecule type" value="Genomic_DNA"/>
</dbReference>
<accession>A0A0G2AMX8</accession>
<dbReference type="AlphaFoldDB" id="A0A0G2AMX8"/>
<reference evidence="2 3" key="1">
    <citation type="journal article" date="2015" name="Nature">
        <title>rRNA introns, odd ribosomes, and small enigmatic genomes across a large radiation of phyla.</title>
        <authorList>
            <person name="Brown C.T."/>
            <person name="Hug L.A."/>
            <person name="Thomas B.C."/>
            <person name="Sharon I."/>
            <person name="Castelle C.J."/>
            <person name="Singh A."/>
            <person name="Wilkins M.J."/>
            <person name="Williams K.H."/>
            <person name="Banfield J.F."/>
        </authorList>
    </citation>
    <scope>NUCLEOTIDE SEQUENCE [LARGE SCALE GENOMIC DNA]</scope>
</reference>
<evidence type="ECO:0000313" key="2">
    <source>
        <dbReference type="EMBL" id="KKW34039.1"/>
    </source>
</evidence>
<feature type="transmembrane region" description="Helical" evidence="1">
    <location>
        <begin position="67"/>
        <end position="88"/>
    </location>
</feature>
<name>A0A0G2AMX8_9BACT</name>
<protein>
    <submittedName>
        <fullName evidence="2">Uncharacterized protein</fullName>
    </submittedName>
</protein>
<keyword evidence="1" id="KW-0812">Transmembrane</keyword>
<keyword evidence="1" id="KW-0472">Membrane</keyword>
<dbReference type="Proteomes" id="UP000034290">
    <property type="component" value="Unassembled WGS sequence"/>
</dbReference>
<evidence type="ECO:0000256" key="1">
    <source>
        <dbReference type="SAM" id="Phobius"/>
    </source>
</evidence>
<feature type="transmembrane region" description="Helical" evidence="1">
    <location>
        <begin position="100"/>
        <end position="119"/>
    </location>
</feature>